<dbReference type="Gene3D" id="3.30.420.10">
    <property type="entry name" value="Ribonuclease H-like superfamily/Ribonuclease H"/>
    <property type="match status" value="1"/>
</dbReference>
<feature type="domain" description="Tc1-like transposase DDE" evidence="1">
    <location>
        <begin position="55"/>
        <end position="198"/>
    </location>
</feature>
<proteinExistence type="predicted"/>
<dbReference type="NCBIfam" id="NF033545">
    <property type="entry name" value="transpos_IS630"/>
    <property type="match status" value="1"/>
</dbReference>
<dbReference type="GO" id="GO:0003676">
    <property type="term" value="F:nucleic acid binding"/>
    <property type="evidence" value="ECO:0007669"/>
    <property type="project" value="InterPro"/>
</dbReference>
<evidence type="ECO:0000313" key="2">
    <source>
        <dbReference type="EMBL" id="PJB88102.1"/>
    </source>
</evidence>
<protein>
    <submittedName>
        <fullName evidence="2">IS630 family transposase</fullName>
    </submittedName>
</protein>
<name>A0A2M8DCI6_9BACT</name>
<dbReference type="InterPro" id="IPR038717">
    <property type="entry name" value="Tc1-like_DDE_dom"/>
</dbReference>
<accession>A0A2M8DCI6</accession>
<evidence type="ECO:0000313" key="3">
    <source>
        <dbReference type="Proteomes" id="UP000229706"/>
    </source>
</evidence>
<feature type="non-terminal residue" evidence="2">
    <location>
        <position position="1"/>
    </location>
</feature>
<dbReference type="EMBL" id="PFTH01000136">
    <property type="protein sequence ID" value="PJB88102.1"/>
    <property type="molecule type" value="Genomic_DNA"/>
</dbReference>
<reference evidence="3" key="1">
    <citation type="submission" date="2017-09" db="EMBL/GenBank/DDBJ databases">
        <title>Depth-based differentiation of microbial function through sediment-hosted aquifers and enrichment of novel symbionts in the deep terrestrial subsurface.</title>
        <authorList>
            <person name="Probst A.J."/>
            <person name="Ladd B."/>
            <person name="Jarett J.K."/>
            <person name="Geller-Mcgrath D.E."/>
            <person name="Sieber C.M.K."/>
            <person name="Emerson J.B."/>
            <person name="Anantharaman K."/>
            <person name="Thomas B.C."/>
            <person name="Malmstrom R."/>
            <person name="Stieglmeier M."/>
            <person name="Klingl A."/>
            <person name="Woyke T."/>
            <person name="Ryan C.M."/>
            <person name="Banfield J.F."/>
        </authorList>
    </citation>
    <scope>NUCLEOTIDE SEQUENCE [LARGE SCALE GENOMIC DNA]</scope>
</reference>
<evidence type="ECO:0000259" key="1">
    <source>
        <dbReference type="Pfam" id="PF13358"/>
    </source>
</evidence>
<dbReference type="AlphaFoldDB" id="A0A2M8DCI6"/>
<dbReference type="Pfam" id="PF13358">
    <property type="entry name" value="DDE_3"/>
    <property type="match status" value="1"/>
</dbReference>
<dbReference type="Proteomes" id="UP000229706">
    <property type="component" value="Unassembled WGS sequence"/>
</dbReference>
<dbReference type="InterPro" id="IPR047655">
    <property type="entry name" value="Transpos_IS630-like"/>
</dbReference>
<dbReference type="InterPro" id="IPR036397">
    <property type="entry name" value="RNaseH_sf"/>
</dbReference>
<gene>
    <name evidence="2" type="ORF">CO083_03495</name>
</gene>
<organism evidence="2 3">
    <name type="scientific">Candidatus Roizmanbacteria bacterium CG_4_9_14_0_8_um_filter_34_12</name>
    <dbReference type="NCBI Taxonomy" id="1974840"/>
    <lineage>
        <taxon>Bacteria</taxon>
        <taxon>Candidatus Roizmaniibacteriota</taxon>
    </lineage>
</organism>
<sequence length="215" mass="25670">YESERSYHFLLEFGNLSFKVPDRFNVNRNEYIIADRMEDIYEEIIPYLEDLSWEVFCSDETRIQLEAITRRAWLKKGEKTVLKVERSNECQNYLGFLNQRTFRCHIFEIAWGNQEEIIKAITEFLKLYPNKKICIVWDNAACHKGILMRKALSKGGLLQRVHLINLPPYAPDYNPIEHVWDNAKDKLSNNQQKTFEEIKEKFIILTNNKIFPYQI</sequence>
<comment type="caution">
    <text evidence="2">The sequence shown here is derived from an EMBL/GenBank/DDBJ whole genome shotgun (WGS) entry which is preliminary data.</text>
</comment>